<feature type="region of interest" description="Disordered" evidence="3">
    <location>
        <begin position="403"/>
        <end position="470"/>
    </location>
</feature>
<organism evidence="4 5">
    <name type="scientific">Rhodotorula mucilaginosa</name>
    <name type="common">Yeast</name>
    <name type="synonym">Rhodotorula rubra</name>
    <dbReference type="NCBI Taxonomy" id="5537"/>
    <lineage>
        <taxon>Eukaryota</taxon>
        <taxon>Fungi</taxon>
        <taxon>Dikarya</taxon>
        <taxon>Basidiomycota</taxon>
        <taxon>Pucciniomycotina</taxon>
        <taxon>Microbotryomycetes</taxon>
        <taxon>Sporidiobolales</taxon>
        <taxon>Sporidiobolaceae</taxon>
        <taxon>Rhodotorula</taxon>
    </lineage>
</organism>
<protein>
    <submittedName>
        <fullName evidence="4">RAM signaling network component</fullName>
    </submittedName>
</protein>
<feature type="region of interest" description="Disordered" evidence="3">
    <location>
        <begin position="1"/>
        <end position="81"/>
    </location>
</feature>
<dbReference type="SMART" id="SM00369">
    <property type="entry name" value="LRR_TYP"/>
    <property type="match status" value="4"/>
</dbReference>
<evidence type="ECO:0000256" key="3">
    <source>
        <dbReference type="SAM" id="MobiDB-lite"/>
    </source>
</evidence>
<keyword evidence="2" id="KW-0677">Repeat</keyword>
<dbReference type="PANTHER" id="PTHR48051:SF54">
    <property type="entry name" value="LEUCINE-RICH REPEAT-CONTAINING PROTEIN"/>
    <property type="match status" value="1"/>
</dbReference>
<dbReference type="Proteomes" id="UP000777482">
    <property type="component" value="Unassembled WGS sequence"/>
</dbReference>
<evidence type="ECO:0000256" key="1">
    <source>
        <dbReference type="ARBA" id="ARBA00022614"/>
    </source>
</evidence>
<feature type="compositionally biased region" description="Polar residues" evidence="3">
    <location>
        <begin position="733"/>
        <end position="745"/>
    </location>
</feature>
<feature type="region of interest" description="Disordered" evidence="3">
    <location>
        <begin position="849"/>
        <end position="868"/>
    </location>
</feature>
<feature type="compositionally biased region" description="Polar residues" evidence="3">
    <location>
        <begin position="189"/>
        <end position="200"/>
    </location>
</feature>
<feature type="compositionally biased region" description="Polar residues" evidence="3">
    <location>
        <begin position="1145"/>
        <end position="1161"/>
    </location>
</feature>
<gene>
    <name evidence="4" type="primary">SOG2</name>
    <name evidence="4" type="ORF">C6P46_000257</name>
</gene>
<dbReference type="InterPro" id="IPR001611">
    <property type="entry name" value="Leu-rich_rpt"/>
</dbReference>
<evidence type="ECO:0000313" key="5">
    <source>
        <dbReference type="Proteomes" id="UP000777482"/>
    </source>
</evidence>
<feature type="region of interest" description="Disordered" evidence="3">
    <location>
        <begin position="104"/>
        <end position="320"/>
    </location>
</feature>
<evidence type="ECO:0000256" key="2">
    <source>
        <dbReference type="ARBA" id="ARBA00022737"/>
    </source>
</evidence>
<accession>A0A9P6W5E8</accession>
<feature type="region of interest" description="Disordered" evidence="3">
    <location>
        <begin position="1060"/>
        <end position="1090"/>
    </location>
</feature>
<feature type="region of interest" description="Disordered" evidence="3">
    <location>
        <begin position="1390"/>
        <end position="1421"/>
    </location>
</feature>
<dbReference type="Pfam" id="PF10428">
    <property type="entry name" value="SOG2"/>
    <property type="match status" value="1"/>
</dbReference>
<dbReference type="EMBL" id="PUHQ01000010">
    <property type="protein sequence ID" value="KAG0665160.1"/>
    <property type="molecule type" value="Genomic_DNA"/>
</dbReference>
<keyword evidence="1" id="KW-0433">Leucine-rich repeat</keyword>
<keyword evidence="5" id="KW-1185">Reference proteome</keyword>
<evidence type="ECO:0000313" key="4">
    <source>
        <dbReference type="EMBL" id="KAG0665160.1"/>
    </source>
</evidence>
<dbReference type="SUPFAM" id="SSF52075">
    <property type="entry name" value="Outer arm dynein light chain 1"/>
    <property type="match status" value="1"/>
</dbReference>
<dbReference type="GO" id="GO:0005737">
    <property type="term" value="C:cytoplasm"/>
    <property type="evidence" value="ECO:0007669"/>
    <property type="project" value="TreeGrafter"/>
</dbReference>
<feature type="compositionally biased region" description="Low complexity" evidence="3">
    <location>
        <begin position="302"/>
        <end position="320"/>
    </location>
</feature>
<feature type="region of interest" description="Disordered" evidence="3">
    <location>
        <begin position="334"/>
        <end position="383"/>
    </location>
</feature>
<dbReference type="PROSITE" id="PS51450">
    <property type="entry name" value="LRR"/>
    <property type="match status" value="1"/>
</dbReference>
<feature type="compositionally biased region" description="Polar residues" evidence="3">
    <location>
        <begin position="1410"/>
        <end position="1421"/>
    </location>
</feature>
<feature type="region of interest" description="Disordered" evidence="3">
    <location>
        <begin position="608"/>
        <end position="630"/>
    </location>
</feature>
<feature type="compositionally biased region" description="Polar residues" evidence="3">
    <location>
        <begin position="334"/>
        <end position="346"/>
    </location>
</feature>
<feature type="region of interest" description="Disordered" evidence="3">
    <location>
        <begin position="727"/>
        <end position="788"/>
    </location>
</feature>
<feature type="compositionally biased region" description="Low complexity" evidence="3">
    <location>
        <begin position="224"/>
        <end position="244"/>
    </location>
</feature>
<feature type="compositionally biased region" description="Polar residues" evidence="3">
    <location>
        <begin position="1"/>
        <end position="11"/>
    </location>
</feature>
<dbReference type="PANTHER" id="PTHR48051">
    <property type="match status" value="1"/>
</dbReference>
<dbReference type="Pfam" id="PF13855">
    <property type="entry name" value="LRR_8"/>
    <property type="match status" value="1"/>
</dbReference>
<dbReference type="Gene3D" id="3.80.10.10">
    <property type="entry name" value="Ribonuclease Inhibitor"/>
    <property type="match status" value="1"/>
</dbReference>
<feature type="compositionally biased region" description="Low complexity" evidence="3">
    <location>
        <begin position="440"/>
        <end position="455"/>
    </location>
</feature>
<reference evidence="4 5" key="1">
    <citation type="submission" date="2020-11" db="EMBL/GenBank/DDBJ databases">
        <title>Kefir isolates.</title>
        <authorList>
            <person name="Marcisauskas S."/>
            <person name="Kim Y."/>
            <person name="Blasche S."/>
        </authorList>
    </citation>
    <scope>NUCLEOTIDE SEQUENCE [LARGE SCALE GENOMIC DNA]</scope>
    <source>
        <strain evidence="4 5">KR</strain>
    </source>
</reference>
<feature type="compositionally biased region" description="Low complexity" evidence="3">
    <location>
        <begin position="22"/>
        <end position="32"/>
    </location>
</feature>
<feature type="compositionally biased region" description="Basic residues" evidence="3">
    <location>
        <begin position="1081"/>
        <end position="1090"/>
    </location>
</feature>
<dbReference type="InterPro" id="IPR050216">
    <property type="entry name" value="LRR_domain-containing"/>
</dbReference>
<name>A0A9P6W5E8_RHOMI</name>
<comment type="caution">
    <text evidence="4">The sequence shown here is derived from an EMBL/GenBank/DDBJ whole genome shotgun (WGS) entry which is preliminary data.</text>
</comment>
<feature type="compositionally biased region" description="Basic and acidic residues" evidence="3">
    <location>
        <begin position="649"/>
        <end position="669"/>
    </location>
</feature>
<feature type="region of interest" description="Disordered" evidence="3">
    <location>
        <begin position="1145"/>
        <end position="1164"/>
    </location>
</feature>
<feature type="region of interest" description="Disordered" evidence="3">
    <location>
        <begin position="649"/>
        <end position="714"/>
    </location>
</feature>
<dbReference type="OrthoDB" id="1394818at2759"/>
<dbReference type="InterPro" id="IPR032675">
    <property type="entry name" value="LRR_dom_sf"/>
</dbReference>
<proteinExistence type="predicted"/>
<feature type="compositionally biased region" description="Low complexity" evidence="3">
    <location>
        <begin position="347"/>
        <end position="367"/>
    </location>
</feature>
<dbReference type="InterPro" id="IPR003591">
    <property type="entry name" value="Leu-rich_rpt_typical-subtyp"/>
</dbReference>
<dbReference type="InterPro" id="IPR019487">
    <property type="entry name" value="RAM_signalling_pathway_SOG2"/>
</dbReference>
<feature type="compositionally biased region" description="Basic and acidic residues" evidence="3">
    <location>
        <begin position="201"/>
        <end position="210"/>
    </location>
</feature>
<feature type="compositionally biased region" description="Polar residues" evidence="3">
    <location>
        <begin position="684"/>
        <end position="714"/>
    </location>
</feature>
<sequence length="1421" mass="152729">MAYNSPESPRLQNIPLRPPFRSDSSQASPSVSPTNTTASRFHAALESMPSRHAYHHSISSETSDDGPGTHLDAARDSYLPNGNRMFDALQRELSLKEGLAALASPSESQDFDMRPLVTPTTTTTNDGGDQLGTLRGLPRSRREYLNGSRMLRGSSQDNLVNLGEPGGGSRSSEGADSGGSAIPLVPSGDSLNELSSSTDGVRSRDRRAGERVFPAPLLLRSDRSYSPSSSSGGGAPAPTSATAYLPTAPLSFQRRPSGSNVGGDAAAQSRDWTRRDASNGGTGLSISTRSALPYQNHRQQQSSTSSVSYGSSLPYSTSPSYESRIQSSAVGLNISTSPTSYTRNTFTSITPPTSTLPTPSTTSSALPPLGPAALPPSSASTPEGSISAQALLLHIHSLRSASSPMTLTRSLGPPPPPRANGTHTADPANHQRGRSSEAGSSTADTDALSASVSAAGPPPHDRTLSPSSSSHALAKLDTVDLSHKRIAEVPVEVVDELKNEVEKLALGYNLLRDLPPHFAGLGNRLKYLNIRVNLLTTFPAVLCEMPSLEILDISRNKIRKLPPTPGTLVRLKVFSIAKNRVKRLPVWFTAMTQLKVLKLDHNPLDWPPRDISTFPGTADGQTLSKQEEAEEMQRWLPMLMRWMRENRERELERERDRDNDRRRVAHDSRNGLSIDLQPSAPPERSSQSQDPPVPYQSQDPPVPYQSRSTGLSSNGLEPVLAIDADASARHSRGSSLSTAEQSLSATRPGLRAKKSLPDLRQSHATILAERRTGTSLEDQPPQPDLPARYQPLRSLAEETLAESSAASPESPTPINEKVAARPSPMHGLVRSFSEQPAVRTDLADSVLPSPIARKGTAPPELADPREAAHSNAHNALDAVANSENDRNSGAYFRRQSMLPVSTIAKTVPPALLGWIEAVRGILFSISQVHAALRQFVVYAAQERLAGPVSRLMSTSDASTTALIDSLDRFDSLSHRGTPAPHIIRDVFTSCQQSVDLLRSLIDALQAPLRGLTSTADLRYTRTLLLMLFGSIGEIAQAWATIAPEIGHPDVSSRTALVLQPPTPSADGEQPTRFPESGVRLTRQRSVTRRHAGSFSVEDVEMGANLPPAVIPPLPPMPGGPLMLDEQAAAREANLGSHTVRARPTMTTRRPSATMTPPSSITVPPPLAYEAMVQKAFEQPMTPGGIGLFERSGSSRQESYSGHDVPPVPAIPSTAMASLAAPGPSSSMPAAFNPHRMSRPVSTLNADETFIDQADSTISIASDVYGMLLDSFEDPAISSQFAEIGGRRLRELIDLCKAGNETTLRLEKAVERVRGDDGRGRLKFTLADARKLGDASFDFVQNVIRSAKLIKTISQDFAFPLQMREAVGQLTLGTREFARLLSHAQTSFRPTQVVERGGSGSGAPRERLQESHSFSAREGQQT</sequence>